<name>A0A3S4X287_SERFO</name>
<dbReference type="PANTHER" id="PTHR24320:SF148">
    <property type="entry name" value="NAD(P)-BINDING ROSSMANN-FOLD SUPERFAMILY PROTEIN"/>
    <property type="match status" value="1"/>
</dbReference>
<dbReference type="EMBL" id="LR134492">
    <property type="protein sequence ID" value="VEI70986.1"/>
    <property type="molecule type" value="Genomic_DNA"/>
</dbReference>
<dbReference type="NCBIfam" id="NF004845">
    <property type="entry name" value="PRK06196.1"/>
    <property type="match status" value="1"/>
</dbReference>
<dbReference type="PANTHER" id="PTHR24320">
    <property type="entry name" value="RETINOL DEHYDROGENASE"/>
    <property type="match status" value="1"/>
</dbReference>
<dbReference type="SUPFAM" id="SSF51735">
    <property type="entry name" value="NAD(P)-binding Rossmann-fold domains"/>
    <property type="match status" value="1"/>
</dbReference>
<protein>
    <submittedName>
        <fullName evidence="3">Fatty acyl-CoA reductase</fullName>
        <ecNumber evidence="3">1.2.1.-</ecNumber>
    </submittedName>
</protein>
<dbReference type="Pfam" id="PF00106">
    <property type="entry name" value="adh_short"/>
    <property type="match status" value="1"/>
</dbReference>
<reference evidence="3 4" key="1">
    <citation type="submission" date="2018-12" db="EMBL/GenBank/DDBJ databases">
        <authorList>
            <consortium name="Pathogen Informatics"/>
        </authorList>
    </citation>
    <scope>NUCLEOTIDE SEQUENCE [LARGE SCALE GENOMIC DNA]</scope>
    <source>
        <strain evidence="3 4">NCTC13193</strain>
    </source>
</reference>
<dbReference type="Proteomes" id="UP000270487">
    <property type="component" value="Chromosome"/>
</dbReference>
<dbReference type="InterPro" id="IPR036291">
    <property type="entry name" value="NAD(P)-bd_dom_sf"/>
</dbReference>
<evidence type="ECO:0000313" key="4">
    <source>
        <dbReference type="Proteomes" id="UP000270487"/>
    </source>
</evidence>
<dbReference type="GO" id="GO:0016491">
    <property type="term" value="F:oxidoreductase activity"/>
    <property type="evidence" value="ECO:0007669"/>
    <property type="project" value="UniProtKB-KW"/>
</dbReference>
<dbReference type="Gene3D" id="3.40.50.720">
    <property type="entry name" value="NAD(P)-binding Rossmann-like Domain"/>
    <property type="match status" value="1"/>
</dbReference>
<sequence>MRVQESIQSGFGKLTNAVDVLSGLNLKGKTALITGGHSGLGLEATKALSSAGVHVFVAARNVESAAKALNELANITLLPIELSDLLSVRNLASIITANGYVFDYVICNAGIMACPERRVGPGWECQFATNHVGHYVLVNLIWNNIRPGGRVVCVSSAGHHNSPIRWDDIQFTKGYDKWLAYGQSKTANILFALQLDNYGKSRDIHAFSLHPGKIFTPLQRHLTNEEMIGEGWLDLEGNPIDPSFKSPAQGAATEIWAATSPLLDGLGGLYCEDCDVAGLASDYDEPFVGVCEYAIDPAEALKLWSFTAKLTGVNAFPES</sequence>
<dbReference type="AlphaFoldDB" id="A0A3S4X287"/>
<keyword evidence="2 3" id="KW-0560">Oxidoreductase</keyword>
<evidence type="ECO:0000256" key="2">
    <source>
        <dbReference type="ARBA" id="ARBA00023002"/>
    </source>
</evidence>
<gene>
    <name evidence="3" type="primary">acr1</name>
    <name evidence="3" type="ORF">NCTC13193_03186</name>
</gene>
<evidence type="ECO:0000256" key="1">
    <source>
        <dbReference type="ARBA" id="ARBA00006484"/>
    </source>
</evidence>
<dbReference type="EC" id="1.2.1.-" evidence="3"/>
<accession>A0A3S4X287</accession>
<dbReference type="InterPro" id="IPR002347">
    <property type="entry name" value="SDR_fam"/>
</dbReference>
<comment type="similarity">
    <text evidence="1">Belongs to the short-chain dehydrogenases/reductases (SDR) family.</text>
</comment>
<proteinExistence type="inferred from homology"/>
<dbReference type="PRINTS" id="PR00081">
    <property type="entry name" value="GDHRDH"/>
</dbReference>
<organism evidence="3 4">
    <name type="scientific">Serratia fonticola</name>
    <dbReference type="NCBI Taxonomy" id="47917"/>
    <lineage>
        <taxon>Bacteria</taxon>
        <taxon>Pseudomonadati</taxon>
        <taxon>Pseudomonadota</taxon>
        <taxon>Gammaproteobacteria</taxon>
        <taxon>Enterobacterales</taxon>
        <taxon>Yersiniaceae</taxon>
        <taxon>Serratia</taxon>
    </lineage>
</organism>
<evidence type="ECO:0000313" key="3">
    <source>
        <dbReference type="EMBL" id="VEI70986.1"/>
    </source>
</evidence>